<feature type="domain" description="ATPase dynein-related AAA" evidence="1">
    <location>
        <begin position="234"/>
        <end position="405"/>
    </location>
</feature>
<evidence type="ECO:0000259" key="1">
    <source>
        <dbReference type="Pfam" id="PF07728"/>
    </source>
</evidence>
<accession>A0ABR7JK34</accession>
<dbReference type="Pfam" id="PF07728">
    <property type="entry name" value="AAA_5"/>
    <property type="match status" value="1"/>
</dbReference>
<dbReference type="PANTHER" id="PTHR37291">
    <property type="entry name" value="5-METHYLCYTOSINE-SPECIFIC RESTRICTION ENZYME B"/>
    <property type="match status" value="1"/>
</dbReference>
<dbReference type="InterPro" id="IPR027417">
    <property type="entry name" value="P-loop_NTPase"/>
</dbReference>
<proteinExistence type="predicted"/>
<dbReference type="RefSeq" id="WP_153971511.1">
    <property type="nucleotide sequence ID" value="NZ_JACRWE010000001.1"/>
</dbReference>
<dbReference type="InterPro" id="IPR011704">
    <property type="entry name" value="ATPase_dyneun-rel_AAA"/>
</dbReference>
<dbReference type="EMBL" id="JACRWE010000001">
    <property type="protein sequence ID" value="MBC5995279.1"/>
    <property type="molecule type" value="Genomic_DNA"/>
</dbReference>
<gene>
    <name evidence="2" type="ORF">H8923_00780</name>
</gene>
<keyword evidence="3" id="KW-1185">Reference proteome</keyword>
<sequence length="525" mass="60880">MKLNKNTTIDNFNFIVNYIHEKYSFLQKPNIHGIFIKELPNADLLLQNKDGSSGKTTHIACTGDSRHFFSDFISDALINESSETFYDDDKHDYKFKIYIESKYINKENDFIKSHCALWINQKKDDDNQLGLSKDKYDDNTFKQLRKCMFKDDILIFFKYLDHSTGVLDYYLILIEDEEECKTLSSSLGGLKNRPKYAELTFDDINLSDEYVCETSFDYTVENITPCNNLGVNKIFYGCPGVGKSFNIDKIYNSNIFRTTFHPEYTYYDFIGSVRPQIDYTLNPPATSYMFLPGDFTKALKYAIDNPSEVVNFVIEELNRANTSAVFGDIFQLLDRDDNGFSKYYITNESIARSIYKDINNVHIENWLNIDIQKHQVKLPNNLNIIASMNTSDQNINALDSAFTRRWDMEYVPIDFTKLDESIIIDGLNVDWSIFASKVNEKILDSGMMNAEDKQIGPFFARKSTLIDSNLFSNKVLVYLWKDVFRVNKSIIFNTDNIKGINSLITTYLYNPKNVFNSDFLDDLNL</sequence>
<dbReference type="InterPro" id="IPR052934">
    <property type="entry name" value="Methyl-DNA_Rec/Restrict_Enz"/>
</dbReference>
<evidence type="ECO:0000313" key="3">
    <source>
        <dbReference type="Proteomes" id="UP000609849"/>
    </source>
</evidence>
<dbReference type="PANTHER" id="PTHR37291:SF1">
    <property type="entry name" value="TYPE IV METHYL-DIRECTED RESTRICTION ENZYME ECOKMCRB SUBUNIT"/>
    <property type="match status" value="1"/>
</dbReference>
<dbReference type="Proteomes" id="UP000609849">
    <property type="component" value="Unassembled WGS sequence"/>
</dbReference>
<name>A0ABR7JK34_9FIRM</name>
<protein>
    <submittedName>
        <fullName evidence="2">AAA family ATPase</fullName>
    </submittedName>
</protein>
<organism evidence="2 3">
    <name type="scientific">Romboutsia faecis</name>
    <dbReference type="NCBI Taxonomy" id="2764597"/>
    <lineage>
        <taxon>Bacteria</taxon>
        <taxon>Bacillati</taxon>
        <taxon>Bacillota</taxon>
        <taxon>Clostridia</taxon>
        <taxon>Peptostreptococcales</taxon>
        <taxon>Peptostreptococcaceae</taxon>
        <taxon>Romboutsia</taxon>
    </lineage>
</organism>
<reference evidence="2 3" key="1">
    <citation type="submission" date="2020-08" db="EMBL/GenBank/DDBJ databases">
        <authorList>
            <person name="Liu C."/>
            <person name="Sun Q."/>
        </authorList>
    </citation>
    <scope>NUCLEOTIDE SEQUENCE [LARGE SCALE GENOMIC DNA]</scope>
    <source>
        <strain evidence="2 3">NSJ-18</strain>
    </source>
</reference>
<comment type="caution">
    <text evidence="2">The sequence shown here is derived from an EMBL/GenBank/DDBJ whole genome shotgun (WGS) entry which is preliminary data.</text>
</comment>
<evidence type="ECO:0000313" key="2">
    <source>
        <dbReference type="EMBL" id="MBC5995279.1"/>
    </source>
</evidence>
<dbReference type="Gene3D" id="3.40.50.300">
    <property type="entry name" value="P-loop containing nucleotide triphosphate hydrolases"/>
    <property type="match status" value="1"/>
</dbReference>
<dbReference type="SUPFAM" id="SSF52540">
    <property type="entry name" value="P-loop containing nucleoside triphosphate hydrolases"/>
    <property type="match status" value="1"/>
</dbReference>